<gene>
    <name evidence="2" type="ORF">ABG768_016976</name>
</gene>
<accession>A0AAW1YY63</accession>
<evidence type="ECO:0000313" key="2">
    <source>
        <dbReference type="EMBL" id="KAK9952949.1"/>
    </source>
</evidence>
<evidence type="ECO:0000313" key="3">
    <source>
        <dbReference type="Proteomes" id="UP001479290"/>
    </source>
</evidence>
<feature type="region of interest" description="Disordered" evidence="1">
    <location>
        <begin position="58"/>
        <end position="101"/>
    </location>
</feature>
<name>A0AAW1YY63_CULAL</name>
<sequence length="101" mass="11356">MGWHRFYSLLGFCCRVPPKLAFEMSARPRNGARLSQCYFYALSLSRSLSAQAPVRPAEQALLNRDESRSVSPQSGQNSARNQNLNPRLEHVRCKSGIKSDS</sequence>
<reference evidence="2 3" key="1">
    <citation type="submission" date="2024-05" db="EMBL/GenBank/DDBJ databases">
        <title>A high-quality chromosomal-level genome assembly of Topmouth culter (Culter alburnus).</title>
        <authorList>
            <person name="Zhao H."/>
        </authorList>
    </citation>
    <scope>NUCLEOTIDE SEQUENCE [LARGE SCALE GENOMIC DNA]</scope>
    <source>
        <strain evidence="2">CATC2023</strain>
        <tissue evidence="2">Muscle</tissue>
    </source>
</reference>
<dbReference type="Proteomes" id="UP001479290">
    <property type="component" value="Unassembled WGS sequence"/>
</dbReference>
<protein>
    <recommendedName>
        <fullName evidence="4">Secreted protein</fullName>
    </recommendedName>
</protein>
<feature type="compositionally biased region" description="Polar residues" evidence="1">
    <location>
        <begin position="69"/>
        <end position="85"/>
    </location>
</feature>
<evidence type="ECO:0000256" key="1">
    <source>
        <dbReference type="SAM" id="MobiDB-lite"/>
    </source>
</evidence>
<proteinExistence type="predicted"/>
<dbReference type="EMBL" id="JAWDJR010000023">
    <property type="protein sequence ID" value="KAK9952949.1"/>
    <property type="molecule type" value="Genomic_DNA"/>
</dbReference>
<dbReference type="AlphaFoldDB" id="A0AAW1YY63"/>
<comment type="caution">
    <text evidence="2">The sequence shown here is derived from an EMBL/GenBank/DDBJ whole genome shotgun (WGS) entry which is preliminary data.</text>
</comment>
<feature type="compositionally biased region" description="Basic and acidic residues" evidence="1">
    <location>
        <begin position="87"/>
        <end position="101"/>
    </location>
</feature>
<evidence type="ECO:0008006" key="4">
    <source>
        <dbReference type="Google" id="ProtNLM"/>
    </source>
</evidence>
<keyword evidence="3" id="KW-1185">Reference proteome</keyword>
<organism evidence="2 3">
    <name type="scientific">Culter alburnus</name>
    <name type="common">Topmouth culter</name>
    <dbReference type="NCBI Taxonomy" id="194366"/>
    <lineage>
        <taxon>Eukaryota</taxon>
        <taxon>Metazoa</taxon>
        <taxon>Chordata</taxon>
        <taxon>Craniata</taxon>
        <taxon>Vertebrata</taxon>
        <taxon>Euteleostomi</taxon>
        <taxon>Actinopterygii</taxon>
        <taxon>Neopterygii</taxon>
        <taxon>Teleostei</taxon>
        <taxon>Ostariophysi</taxon>
        <taxon>Cypriniformes</taxon>
        <taxon>Xenocyprididae</taxon>
        <taxon>Xenocypridinae</taxon>
        <taxon>Culter</taxon>
    </lineage>
</organism>